<protein>
    <submittedName>
        <fullName evidence="1">Uncharacterized protein</fullName>
    </submittedName>
</protein>
<gene>
    <name evidence="1" type="ORF">SAMN04487993_101612</name>
</gene>
<sequence length="57" mass="5762">MSTIGADGVFGNLGSDAIVLSGAAAFDFFNANTILLEGISVSEIGVGLAYSADDFIF</sequence>
<dbReference type="AlphaFoldDB" id="A0A1G8QIW0"/>
<evidence type="ECO:0000313" key="1">
    <source>
        <dbReference type="EMBL" id="SDJ04672.1"/>
    </source>
</evidence>
<dbReference type="RefSeq" id="WP_165616860.1">
    <property type="nucleotide sequence ID" value="NZ_FNEJ01000016.1"/>
</dbReference>
<reference evidence="1 2" key="1">
    <citation type="submission" date="2016-10" db="EMBL/GenBank/DDBJ databases">
        <authorList>
            <person name="de Groot N.N."/>
        </authorList>
    </citation>
    <scope>NUCLEOTIDE SEQUENCE [LARGE SCALE GENOMIC DNA]</scope>
    <source>
        <strain evidence="1 2">DSM 26424</strain>
    </source>
</reference>
<dbReference type="EMBL" id="FNEJ01000016">
    <property type="protein sequence ID" value="SDJ04672.1"/>
    <property type="molecule type" value="Genomic_DNA"/>
</dbReference>
<organism evidence="1 2">
    <name type="scientific">Salipiger marinus</name>
    <dbReference type="NCBI Taxonomy" id="555512"/>
    <lineage>
        <taxon>Bacteria</taxon>
        <taxon>Pseudomonadati</taxon>
        <taxon>Pseudomonadota</taxon>
        <taxon>Alphaproteobacteria</taxon>
        <taxon>Rhodobacterales</taxon>
        <taxon>Roseobacteraceae</taxon>
        <taxon>Salipiger</taxon>
    </lineage>
</organism>
<dbReference type="Proteomes" id="UP000199093">
    <property type="component" value="Unassembled WGS sequence"/>
</dbReference>
<name>A0A1G8QIW0_9RHOB</name>
<dbReference type="STRING" id="555512.SAMN04487993_101612"/>
<proteinExistence type="predicted"/>
<accession>A0A1G8QIW0</accession>
<evidence type="ECO:0000313" key="2">
    <source>
        <dbReference type="Proteomes" id="UP000199093"/>
    </source>
</evidence>
<keyword evidence="2" id="KW-1185">Reference proteome</keyword>